<dbReference type="EMBL" id="CAXLJM020000027">
    <property type="protein sequence ID" value="CAL8095803.1"/>
    <property type="molecule type" value="Genomic_DNA"/>
</dbReference>
<dbReference type="PANTHER" id="PTHR12995:SF4">
    <property type="entry name" value="FI21814P1"/>
    <property type="match status" value="1"/>
</dbReference>
<evidence type="ECO:0008006" key="10">
    <source>
        <dbReference type="Google" id="ProtNLM"/>
    </source>
</evidence>
<feature type="transmembrane region" description="Helical" evidence="7">
    <location>
        <begin position="70"/>
        <end position="89"/>
    </location>
</feature>
<evidence type="ECO:0000256" key="1">
    <source>
        <dbReference type="ARBA" id="ARBA00004141"/>
    </source>
</evidence>
<name>A0ABP1QCE4_9HEXA</name>
<evidence type="ECO:0000256" key="7">
    <source>
        <dbReference type="SAM" id="Phobius"/>
    </source>
</evidence>
<keyword evidence="9" id="KW-1185">Reference proteome</keyword>
<comment type="similarity">
    <text evidence="2">Belongs to the TMEM39 family.</text>
</comment>
<dbReference type="InterPro" id="IPR019397">
    <property type="entry name" value="Uncharacterised_TMEM39"/>
</dbReference>
<dbReference type="Pfam" id="PF10271">
    <property type="entry name" value="Tmp39"/>
    <property type="match status" value="1"/>
</dbReference>
<evidence type="ECO:0000256" key="5">
    <source>
        <dbReference type="ARBA" id="ARBA00023136"/>
    </source>
</evidence>
<evidence type="ECO:0000256" key="2">
    <source>
        <dbReference type="ARBA" id="ARBA00010737"/>
    </source>
</evidence>
<sequence>MAGGGRRISSNGRILSSSSSSSRYSSMFSSHGTGTSGAGVMTGASEEIRLCPTVEMKHIRIPPLGRESALTFEFILLFNFAAFQFLQFLHLYRTVWWLPQSFTSSGMNFYLIDGHLMIFNLALIGRRIPYLILKLFMPRFSHFVLRITMSATTCVWILLSTIHIWGNHSSKSGSLGILHLVYLYGPFLLYFHVYGINGTSVWEIEELDNPKCEVLGCPNDPSSALYHHHVCSNDPIIIREETELLRKEFNKRLKRVVSMSTIIAYYSCFIPWCFVQAQVYYDVWWVILHLVLAWMTTFGLLISRAFCPDFSDGLHKIACHLGRWTKLRPTHIPSNSWSGEFLFTPGSIVKHQRELYKAEGLLCIASEPGNNAHMRFQLLFSGSAFPKLLVSYHLCVLFLCFIVLLKISEWYQLISITVMLLISLFAFVRLGRDFIVVSKMYQAEEVILKQQISQQ</sequence>
<organism evidence="8 9">
    <name type="scientific">Orchesella dallaii</name>
    <dbReference type="NCBI Taxonomy" id="48710"/>
    <lineage>
        <taxon>Eukaryota</taxon>
        <taxon>Metazoa</taxon>
        <taxon>Ecdysozoa</taxon>
        <taxon>Arthropoda</taxon>
        <taxon>Hexapoda</taxon>
        <taxon>Collembola</taxon>
        <taxon>Entomobryomorpha</taxon>
        <taxon>Entomobryoidea</taxon>
        <taxon>Orchesellidae</taxon>
        <taxon>Orchesellinae</taxon>
        <taxon>Orchesella</taxon>
    </lineage>
</organism>
<protein>
    <recommendedName>
        <fullName evidence="10">Transmembrane protein</fullName>
    </recommendedName>
</protein>
<feature type="transmembrane region" description="Helical" evidence="7">
    <location>
        <begin position="109"/>
        <end position="131"/>
    </location>
</feature>
<proteinExistence type="inferred from homology"/>
<comment type="subcellular location">
    <subcellularLocation>
        <location evidence="1">Membrane</location>
        <topology evidence="1">Multi-pass membrane protein</topology>
    </subcellularLocation>
</comment>
<evidence type="ECO:0000256" key="4">
    <source>
        <dbReference type="ARBA" id="ARBA00022989"/>
    </source>
</evidence>
<dbReference type="Proteomes" id="UP001642540">
    <property type="component" value="Unassembled WGS sequence"/>
</dbReference>
<evidence type="ECO:0000313" key="8">
    <source>
        <dbReference type="EMBL" id="CAL8095803.1"/>
    </source>
</evidence>
<gene>
    <name evidence="8" type="ORF">ODALV1_LOCUS9180</name>
</gene>
<feature type="transmembrane region" description="Helical" evidence="7">
    <location>
        <begin position="256"/>
        <end position="277"/>
    </location>
</feature>
<accession>A0ABP1QCE4</accession>
<dbReference type="PANTHER" id="PTHR12995">
    <property type="entry name" value="FI21814P1"/>
    <property type="match status" value="1"/>
</dbReference>
<feature type="region of interest" description="Disordered" evidence="6">
    <location>
        <begin position="1"/>
        <end position="40"/>
    </location>
</feature>
<keyword evidence="4 7" id="KW-1133">Transmembrane helix</keyword>
<evidence type="ECO:0000256" key="6">
    <source>
        <dbReference type="SAM" id="MobiDB-lite"/>
    </source>
</evidence>
<keyword evidence="3 7" id="KW-0812">Transmembrane</keyword>
<comment type="caution">
    <text evidence="8">The sequence shown here is derived from an EMBL/GenBank/DDBJ whole genome shotgun (WGS) entry which is preliminary data.</text>
</comment>
<feature type="compositionally biased region" description="Low complexity" evidence="6">
    <location>
        <begin position="7"/>
        <end position="30"/>
    </location>
</feature>
<feature type="transmembrane region" description="Helical" evidence="7">
    <location>
        <begin position="384"/>
        <end position="404"/>
    </location>
</feature>
<evidence type="ECO:0000313" key="9">
    <source>
        <dbReference type="Proteomes" id="UP001642540"/>
    </source>
</evidence>
<feature type="transmembrane region" description="Helical" evidence="7">
    <location>
        <begin position="143"/>
        <end position="165"/>
    </location>
</feature>
<feature type="transmembrane region" description="Helical" evidence="7">
    <location>
        <begin position="410"/>
        <end position="430"/>
    </location>
</feature>
<reference evidence="8 9" key="1">
    <citation type="submission" date="2024-08" db="EMBL/GenBank/DDBJ databases">
        <authorList>
            <person name="Cucini C."/>
            <person name="Frati F."/>
        </authorList>
    </citation>
    <scope>NUCLEOTIDE SEQUENCE [LARGE SCALE GENOMIC DNA]</scope>
</reference>
<keyword evidence="5 7" id="KW-0472">Membrane</keyword>
<feature type="transmembrane region" description="Helical" evidence="7">
    <location>
        <begin position="283"/>
        <end position="302"/>
    </location>
</feature>
<evidence type="ECO:0000256" key="3">
    <source>
        <dbReference type="ARBA" id="ARBA00022692"/>
    </source>
</evidence>
<feature type="transmembrane region" description="Helical" evidence="7">
    <location>
        <begin position="177"/>
        <end position="196"/>
    </location>
</feature>